<protein>
    <recommendedName>
        <fullName evidence="3">Right handed beta helix domain-containing protein</fullName>
    </recommendedName>
</protein>
<dbReference type="EMBL" id="BART01017587">
    <property type="protein sequence ID" value="GAG79488.1"/>
    <property type="molecule type" value="Genomic_DNA"/>
</dbReference>
<reference evidence="2" key="1">
    <citation type="journal article" date="2014" name="Front. Microbiol.">
        <title>High frequency of phylogenetically diverse reductive dehalogenase-homologous genes in deep subseafloor sedimentary metagenomes.</title>
        <authorList>
            <person name="Kawai M."/>
            <person name="Futagami T."/>
            <person name="Toyoda A."/>
            <person name="Takaki Y."/>
            <person name="Nishi S."/>
            <person name="Hori S."/>
            <person name="Arai W."/>
            <person name="Tsubouchi T."/>
            <person name="Morono Y."/>
            <person name="Uchiyama I."/>
            <person name="Ito T."/>
            <person name="Fujiyama A."/>
            <person name="Inagaki F."/>
            <person name="Takami H."/>
        </authorList>
    </citation>
    <scope>NUCLEOTIDE SEQUENCE</scope>
    <source>
        <strain evidence="2">Expedition CK06-06</strain>
    </source>
</reference>
<evidence type="ECO:0000313" key="2">
    <source>
        <dbReference type="EMBL" id="GAG79488.1"/>
    </source>
</evidence>
<dbReference type="AlphaFoldDB" id="X1B5S0"/>
<keyword evidence="1" id="KW-0472">Membrane</keyword>
<organism evidence="2">
    <name type="scientific">marine sediment metagenome</name>
    <dbReference type="NCBI Taxonomy" id="412755"/>
    <lineage>
        <taxon>unclassified sequences</taxon>
        <taxon>metagenomes</taxon>
        <taxon>ecological metagenomes</taxon>
    </lineage>
</organism>
<proteinExistence type="predicted"/>
<accession>X1B5S0</accession>
<evidence type="ECO:0000256" key="1">
    <source>
        <dbReference type="SAM" id="Phobius"/>
    </source>
</evidence>
<keyword evidence="1" id="KW-0812">Transmembrane</keyword>
<name>X1B5S0_9ZZZZ</name>
<evidence type="ECO:0008006" key="3">
    <source>
        <dbReference type="Google" id="ProtNLM"/>
    </source>
</evidence>
<sequence>MFNKRKYVLILTLIFCIPFGVLVLSPNTPEILQTSRNNDHNENDENPKISVNHDTIFIDGNNMFADNASSEYWNGNGNYSNPYIIENYEIDASIGHGIEIRNTDLYFIIRNVTVSDGRSNYNYGFYFTNVTNGELI</sequence>
<comment type="caution">
    <text evidence="2">The sequence shown here is derived from an EMBL/GenBank/DDBJ whole genome shotgun (WGS) entry which is preliminary data.</text>
</comment>
<feature type="transmembrane region" description="Helical" evidence="1">
    <location>
        <begin position="7"/>
        <end position="25"/>
    </location>
</feature>
<feature type="non-terminal residue" evidence="2">
    <location>
        <position position="136"/>
    </location>
</feature>
<keyword evidence="1" id="KW-1133">Transmembrane helix</keyword>
<gene>
    <name evidence="2" type="ORF">S01H4_33420</name>
</gene>